<dbReference type="InterPro" id="IPR004843">
    <property type="entry name" value="Calcineurin-like_PHP"/>
</dbReference>
<dbReference type="EMBL" id="CAJZBQ010000033">
    <property type="protein sequence ID" value="CAG9323350.1"/>
    <property type="molecule type" value="Genomic_DNA"/>
</dbReference>
<dbReference type="InterPro" id="IPR051693">
    <property type="entry name" value="UPF0046_metallophosphoest"/>
</dbReference>
<gene>
    <name evidence="2" type="ORF">BSTOLATCC_MIC33250</name>
</gene>
<sequence length="246" mass="27924">MQSEQIRVHRGEIEKSEEFIRFVCLSDTHNQVGKKFKVPDGDVLLHAGDFTNCGGTDDVVNFNNFLGRLPHRYKVVIAGNHDLSFDKENLPTLIRNFSLNPTINSDATKALLTHCIYLEETGVEVFGYKIWGSPWTPTFYDWGFNAERGSVIAEKWRKIPEDTEILITHGPPYAILDGCDDGFHAGCEELKTAVERIKPKVHLFGHIHEAYGVYNNGFTHFINASTCTLRYRPTNPPIVFDLPRKS</sequence>
<evidence type="ECO:0000259" key="1">
    <source>
        <dbReference type="Pfam" id="PF00149"/>
    </source>
</evidence>
<dbReference type="CDD" id="cd07379">
    <property type="entry name" value="MPP_239FB"/>
    <property type="match status" value="1"/>
</dbReference>
<keyword evidence="3" id="KW-1185">Reference proteome</keyword>
<dbReference type="PANTHER" id="PTHR12905:SF0">
    <property type="entry name" value="CALCINEURIN-LIKE PHOSPHOESTERASE DOMAIN-CONTAINING PROTEIN"/>
    <property type="match status" value="1"/>
</dbReference>
<dbReference type="InterPro" id="IPR029052">
    <property type="entry name" value="Metallo-depent_PP-like"/>
</dbReference>
<name>A0AAU9J7Y3_9CILI</name>
<protein>
    <recommendedName>
        <fullName evidence="1">Calcineurin-like phosphoesterase domain-containing protein</fullName>
    </recommendedName>
</protein>
<reference evidence="2" key="1">
    <citation type="submission" date="2021-09" db="EMBL/GenBank/DDBJ databases">
        <authorList>
            <consortium name="AG Swart"/>
            <person name="Singh M."/>
            <person name="Singh A."/>
            <person name="Seah K."/>
            <person name="Emmerich C."/>
        </authorList>
    </citation>
    <scope>NUCLEOTIDE SEQUENCE</scope>
    <source>
        <strain evidence="2">ATCC30299</strain>
    </source>
</reference>
<dbReference type="Gene3D" id="3.60.21.10">
    <property type="match status" value="1"/>
</dbReference>
<feature type="domain" description="Calcineurin-like phosphoesterase" evidence="1">
    <location>
        <begin position="20"/>
        <end position="209"/>
    </location>
</feature>
<accession>A0AAU9J7Y3</accession>
<dbReference type="GO" id="GO:0016787">
    <property type="term" value="F:hydrolase activity"/>
    <property type="evidence" value="ECO:0007669"/>
    <property type="project" value="InterPro"/>
</dbReference>
<evidence type="ECO:0000313" key="3">
    <source>
        <dbReference type="Proteomes" id="UP001162131"/>
    </source>
</evidence>
<dbReference type="Proteomes" id="UP001162131">
    <property type="component" value="Unassembled WGS sequence"/>
</dbReference>
<comment type="caution">
    <text evidence="2">The sequence shown here is derived from an EMBL/GenBank/DDBJ whole genome shotgun (WGS) entry which is preliminary data.</text>
</comment>
<proteinExistence type="predicted"/>
<organism evidence="2 3">
    <name type="scientific">Blepharisma stoltei</name>
    <dbReference type="NCBI Taxonomy" id="1481888"/>
    <lineage>
        <taxon>Eukaryota</taxon>
        <taxon>Sar</taxon>
        <taxon>Alveolata</taxon>
        <taxon>Ciliophora</taxon>
        <taxon>Postciliodesmatophora</taxon>
        <taxon>Heterotrichea</taxon>
        <taxon>Heterotrichida</taxon>
        <taxon>Blepharismidae</taxon>
        <taxon>Blepharisma</taxon>
    </lineage>
</organism>
<dbReference type="AlphaFoldDB" id="A0AAU9J7Y3"/>
<dbReference type="PANTHER" id="PTHR12905">
    <property type="entry name" value="METALLOPHOSPHOESTERASE"/>
    <property type="match status" value="1"/>
</dbReference>
<dbReference type="Pfam" id="PF00149">
    <property type="entry name" value="Metallophos"/>
    <property type="match status" value="1"/>
</dbReference>
<evidence type="ECO:0000313" key="2">
    <source>
        <dbReference type="EMBL" id="CAG9323350.1"/>
    </source>
</evidence>
<dbReference type="SUPFAM" id="SSF56300">
    <property type="entry name" value="Metallo-dependent phosphatases"/>
    <property type="match status" value="1"/>
</dbReference>